<feature type="chain" id="PRO_5037057631" evidence="1">
    <location>
        <begin position="21"/>
        <end position="260"/>
    </location>
</feature>
<dbReference type="Proteomes" id="UP000887540">
    <property type="component" value="Unplaced"/>
</dbReference>
<evidence type="ECO:0000313" key="2">
    <source>
        <dbReference type="Proteomes" id="UP000887540"/>
    </source>
</evidence>
<proteinExistence type="predicted"/>
<dbReference type="PANTHER" id="PTHR23208">
    <property type="entry name" value="LYSOZYME PROTEIN"/>
    <property type="match status" value="1"/>
</dbReference>
<dbReference type="Gene3D" id="3.20.20.80">
    <property type="entry name" value="Glycosidases"/>
    <property type="match status" value="1"/>
</dbReference>
<dbReference type="SUPFAM" id="SSF51445">
    <property type="entry name" value="(Trans)glycosidases"/>
    <property type="match status" value="1"/>
</dbReference>
<evidence type="ECO:0000313" key="3">
    <source>
        <dbReference type="WBParaSite" id="ACRNAN_scaffold3727.g9318.t1"/>
    </source>
</evidence>
<feature type="signal peptide" evidence="1">
    <location>
        <begin position="1"/>
        <end position="20"/>
    </location>
</feature>
<reference evidence="3" key="1">
    <citation type="submission" date="2022-11" db="UniProtKB">
        <authorList>
            <consortium name="WormBaseParasite"/>
        </authorList>
    </citation>
    <scope>IDENTIFICATION</scope>
</reference>
<dbReference type="AlphaFoldDB" id="A0A914DTP4"/>
<keyword evidence="2" id="KW-1185">Reference proteome</keyword>
<dbReference type="InterPro" id="IPR051595">
    <property type="entry name" value="GH25_Enzymes"/>
</dbReference>
<evidence type="ECO:0000256" key="1">
    <source>
        <dbReference type="SAM" id="SignalP"/>
    </source>
</evidence>
<sequence length="260" mass="29145">MKSYIVTLFFLGTLIVLTNGEPVFDMTSNFTLTVDQFQCLRHTEFGPFVSRVYSSDGEFDEIGWQNLYNSMAANFFVDMLIVPCFNAKQSCKNGLISGADQANAVINRVIKEDLDLYFFYIEIQGNQWPSNKTANQAFILDMINTIKNATVGTYGVGIKTSHKDWSAIVGSTWTGASTEILYWVNWNGKPDVTTGFIPFGGWTSVCLHQYAGNVATNNCTAGVPINYDYHSDGACTCGDSICYKDLKKHRRVQRFLKRSQ</sequence>
<dbReference type="GO" id="GO:0007165">
    <property type="term" value="P:signal transduction"/>
    <property type="evidence" value="ECO:0007669"/>
    <property type="project" value="TreeGrafter"/>
</dbReference>
<dbReference type="PANTHER" id="PTHR23208:SF36">
    <property type="entry name" value="LYSOZYME-RELATED"/>
    <property type="match status" value="1"/>
</dbReference>
<name>A0A914DTP4_9BILA</name>
<keyword evidence="1" id="KW-0732">Signal</keyword>
<organism evidence="2 3">
    <name type="scientific">Acrobeloides nanus</name>
    <dbReference type="NCBI Taxonomy" id="290746"/>
    <lineage>
        <taxon>Eukaryota</taxon>
        <taxon>Metazoa</taxon>
        <taxon>Ecdysozoa</taxon>
        <taxon>Nematoda</taxon>
        <taxon>Chromadorea</taxon>
        <taxon>Rhabditida</taxon>
        <taxon>Tylenchina</taxon>
        <taxon>Cephalobomorpha</taxon>
        <taxon>Cephaloboidea</taxon>
        <taxon>Cephalobidae</taxon>
        <taxon>Acrobeloides</taxon>
    </lineage>
</organism>
<dbReference type="InterPro" id="IPR017853">
    <property type="entry name" value="GH"/>
</dbReference>
<accession>A0A914DTP4</accession>
<dbReference type="WBParaSite" id="ACRNAN_scaffold3727.g9318.t1">
    <property type="protein sequence ID" value="ACRNAN_scaffold3727.g9318.t1"/>
    <property type="gene ID" value="ACRNAN_scaffold3727.g9318"/>
</dbReference>
<protein>
    <submittedName>
        <fullName evidence="3">Uncharacterized protein</fullName>
    </submittedName>
</protein>